<dbReference type="OrthoDB" id="270284at2759"/>
<evidence type="ECO:0000313" key="4">
    <source>
        <dbReference type="Proteomes" id="UP000038009"/>
    </source>
</evidence>
<feature type="region of interest" description="Disordered" evidence="2">
    <location>
        <begin position="203"/>
        <end position="250"/>
    </location>
</feature>
<dbReference type="VEuPathDB" id="TriTrypDB:Lsey_0104_0180"/>
<reference evidence="3 4" key="1">
    <citation type="journal article" date="2015" name="PLoS Pathog.">
        <title>Leptomonas seymouri: Adaptations to the Dixenous Life Cycle Analyzed by Genome Sequencing, Transcriptome Profiling and Co-infection with Leishmania donovani.</title>
        <authorList>
            <person name="Kraeva N."/>
            <person name="Butenko A."/>
            <person name="Hlavacova J."/>
            <person name="Kostygov A."/>
            <person name="Myskova J."/>
            <person name="Grybchuk D."/>
            <person name="Lestinova T."/>
            <person name="Votypka J."/>
            <person name="Volf P."/>
            <person name="Opperdoes F."/>
            <person name="Flegontov P."/>
            <person name="Lukes J."/>
            <person name="Yurchenko V."/>
        </authorList>
    </citation>
    <scope>NUCLEOTIDE SEQUENCE [LARGE SCALE GENOMIC DNA]</scope>
    <source>
        <strain evidence="3 4">ATCC 30220</strain>
    </source>
</reference>
<protein>
    <recommendedName>
        <fullName evidence="5">Translation machinery-associated protein 16</fullName>
    </recommendedName>
</protein>
<keyword evidence="4" id="KW-1185">Reference proteome</keyword>
<dbReference type="Gene3D" id="1.20.1440.170">
    <property type="entry name" value="Translation machinery-associated protein 16-like"/>
    <property type="match status" value="1"/>
</dbReference>
<evidence type="ECO:0008006" key="5">
    <source>
        <dbReference type="Google" id="ProtNLM"/>
    </source>
</evidence>
<evidence type="ECO:0000256" key="2">
    <source>
        <dbReference type="SAM" id="MobiDB-lite"/>
    </source>
</evidence>
<comment type="caution">
    <text evidence="3">The sequence shown here is derived from an EMBL/GenBank/DDBJ whole genome shotgun (WGS) entry which is preliminary data.</text>
</comment>
<organism evidence="3 4">
    <name type="scientific">Leptomonas seymouri</name>
    <dbReference type="NCBI Taxonomy" id="5684"/>
    <lineage>
        <taxon>Eukaryota</taxon>
        <taxon>Discoba</taxon>
        <taxon>Euglenozoa</taxon>
        <taxon>Kinetoplastea</taxon>
        <taxon>Metakinetoplastina</taxon>
        <taxon>Trypanosomatida</taxon>
        <taxon>Trypanosomatidae</taxon>
        <taxon>Leishmaniinae</taxon>
        <taxon>Leptomonas</taxon>
    </lineage>
</organism>
<dbReference type="InterPro" id="IPR038356">
    <property type="entry name" value="Tma16_sf"/>
</dbReference>
<evidence type="ECO:0000256" key="1">
    <source>
        <dbReference type="ARBA" id="ARBA00034127"/>
    </source>
</evidence>
<proteinExistence type="inferred from homology"/>
<dbReference type="Pfam" id="PF11176">
    <property type="entry name" value="Tma16"/>
    <property type="match status" value="1"/>
</dbReference>
<dbReference type="PANTHER" id="PTHR13349">
    <property type="entry name" value="TRANSLATION MACHINERY-ASSOCIATED PROTEIN 16"/>
    <property type="match status" value="1"/>
</dbReference>
<dbReference type="EMBL" id="LJSK01000104">
    <property type="protein sequence ID" value="KPI87058.1"/>
    <property type="molecule type" value="Genomic_DNA"/>
</dbReference>
<feature type="compositionally biased region" description="Basic and acidic residues" evidence="2">
    <location>
        <begin position="9"/>
        <end position="28"/>
    </location>
</feature>
<dbReference type="FunFam" id="1.20.1440.170:FF:000004">
    <property type="entry name" value="Protein_of_uncharacterized_function_(DUF2962)_-_p utative"/>
    <property type="match status" value="1"/>
</dbReference>
<dbReference type="Proteomes" id="UP000038009">
    <property type="component" value="Unassembled WGS sequence"/>
</dbReference>
<comment type="similarity">
    <text evidence="1">Belongs to the TMA16 family.</text>
</comment>
<dbReference type="PANTHER" id="PTHR13349:SF2">
    <property type="entry name" value="TRANSLATION MACHINERY-ASSOCIATED PROTEIN 16"/>
    <property type="match status" value="1"/>
</dbReference>
<dbReference type="AlphaFoldDB" id="A0A0N1I784"/>
<dbReference type="OMA" id="FWFREQC"/>
<feature type="compositionally biased region" description="Basic and acidic residues" evidence="2">
    <location>
        <begin position="212"/>
        <end position="241"/>
    </location>
</feature>
<gene>
    <name evidence="3" type="ORF">ABL78_3870</name>
</gene>
<sequence>MRRALLNSAREKQAVPHPRDRSVRQLEKKEKRAVRLEAQKTRLKTEQALHLMRFFWFREQCIVLGYTTEAVPDDVVALLARLYVERNDEEVAELKAQRNPPLGRIKTLEAMRQQEMDELASAKGLRMPSLSDADDVEILTEIWDGTKETVAVVGAVGFSMANRPAPSRVALEQLSERLRPVAEVREEAPVTLPKSAVKFHATSHNKKNLSVKKTEHSLADVKTRVKAREEAKRQKRLKEQRSAALAKRRS</sequence>
<accession>A0A0N1I784</accession>
<feature type="region of interest" description="Disordered" evidence="2">
    <location>
        <begin position="1"/>
        <end position="28"/>
    </location>
</feature>
<evidence type="ECO:0000313" key="3">
    <source>
        <dbReference type="EMBL" id="KPI87058.1"/>
    </source>
</evidence>
<name>A0A0N1I784_LEPSE</name>
<dbReference type="GO" id="GO:0005634">
    <property type="term" value="C:nucleus"/>
    <property type="evidence" value="ECO:0007669"/>
    <property type="project" value="TreeGrafter"/>
</dbReference>
<dbReference type="InterPro" id="IPR021346">
    <property type="entry name" value="Tma16"/>
</dbReference>